<evidence type="ECO:0000313" key="2">
    <source>
        <dbReference type="Proteomes" id="UP000265520"/>
    </source>
</evidence>
<proteinExistence type="predicted"/>
<dbReference type="Proteomes" id="UP000265520">
    <property type="component" value="Unassembled WGS sequence"/>
</dbReference>
<comment type="caution">
    <text evidence="1">The sequence shown here is derived from an EMBL/GenBank/DDBJ whole genome shotgun (WGS) entry which is preliminary data.</text>
</comment>
<name>A0A392VDR2_9FABA</name>
<accession>A0A392VDR2</accession>
<protein>
    <submittedName>
        <fullName evidence="1">Flavonol sulfotransferase-like protein</fullName>
    </submittedName>
</protein>
<keyword evidence="2" id="KW-1185">Reference proteome</keyword>
<sequence length="37" mass="4411">MENALDVWNDLKERFSQADLVRISELQQELYALKQES</sequence>
<dbReference type="EMBL" id="LXQA011107248">
    <property type="protein sequence ID" value="MCI85101.1"/>
    <property type="molecule type" value="Genomic_DNA"/>
</dbReference>
<dbReference type="GO" id="GO:0016740">
    <property type="term" value="F:transferase activity"/>
    <property type="evidence" value="ECO:0007669"/>
    <property type="project" value="UniProtKB-KW"/>
</dbReference>
<evidence type="ECO:0000313" key="1">
    <source>
        <dbReference type="EMBL" id="MCI85101.1"/>
    </source>
</evidence>
<reference evidence="1 2" key="1">
    <citation type="journal article" date="2018" name="Front. Plant Sci.">
        <title>Red Clover (Trifolium pratense) and Zigzag Clover (T. medium) - A Picture of Genomic Similarities and Differences.</title>
        <authorList>
            <person name="Dluhosova J."/>
            <person name="Istvanek J."/>
            <person name="Nedelnik J."/>
            <person name="Repkova J."/>
        </authorList>
    </citation>
    <scope>NUCLEOTIDE SEQUENCE [LARGE SCALE GENOMIC DNA]</scope>
    <source>
        <strain evidence="2">cv. 10/8</strain>
        <tissue evidence="1">Leaf</tissue>
    </source>
</reference>
<feature type="non-terminal residue" evidence="1">
    <location>
        <position position="37"/>
    </location>
</feature>
<dbReference type="AlphaFoldDB" id="A0A392VDR2"/>
<organism evidence="1 2">
    <name type="scientific">Trifolium medium</name>
    <dbReference type="NCBI Taxonomy" id="97028"/>
    <lineage>
        <taxon>Eukaryota</taxon>
        <taxon>Viridiplantae</taxon>
        <taxon>Streptophyta</taxon>
        <taxon>Embryophyta</taxon>
        <taxon>Tracheophyta</taxon>
        <taxon>Spermatophyta</taxon>
        <taxon>Magnoliopsida</taxon>
        <taxon>eudicotyledons</taxon>
        <taxon>Gunneridae</taxon>
        <taxon>Pentapetalae</taxon>
        <taxon>rosids</taxon>
        <taxon>fabids</taxon>
        <taxon>Fabales</taxon>
        <taxon>Fabaceae</taxon>
        <taxon>Papilionoideae</taxon>
        <taxon>50 kb inversion clade</taxon>
        <taxon>NPAAA clade</taxon>
        <taxon>Hologalegina</taxon>
        <taxon>IRL clade</taxon>
        <taxon>Trifolieae</taxon>
        <taxon>Trifolium</taxon>
    </lineage>
</organism>
<keyword evidence="1" id="KW-0808">Transferase</keyword>